<dbReference type="SMART" id="SM00644">
    <property type="entry name" value="Ami_2"/>
    <property type="match status" value="1"/>
</dbReference>
<dbReference type="Gene3D" id="3.40.80.10">
    <property type="entry name" value="Peptidoglycan recognition protein-like"/>
    <property type="match status" value="1"/>
</dbReference>
<dbReference type="RefSeq" id="WP_093659797.1">
    <property type="nucleotide sequence ID" value="NZ_FOET01000007.1"/>
</dbReference>
<evidence type="ECO:0000259" key="3">
    <source>
        <dbReference type="SMART" id="SM00701"/>
    </source>
</evidence>
<gene>
    <name evidence="4" type="ORF">SAMN05216481_107128</name>
</gene>
<dbReference type="Pfam" id="PF01510">
    <property type="entry name" value="Amidase_2"/>
    <property type="match status" value="1"/>
</dbReference>
<dbReference type="InterPro" id="IPR036505">
    <property type="entry name" value="Amidase/PGRP_sf"/>
</dbReference>
<proteinExistence type="inferred from homology"/>
<dbReference type="GO" id="GO:0008745">
    <property type="term" value="F:N-acetylmuramoyl-L-alanine amidase activity"/>
    <property type="evidence" value="ECO:0007669"/>
    <property type="project" value="InterPro"/>
</dbReference>
<dbReference type="GO" id="GO:0009253">
    <property type="term" value="P:peptidoglycan catabolic process"/>
    <property type="evidence" value="ECO:0007669"/>
    <property type="project" value="InterPro"/>
</dbReference>
<comment type="similarity">
    <text evidence="1">Belongs to the N-acetylmuramoyl-L-alanine amidase 2 family.</text>
</comment>
<dbReference type="GO" id="GO:0008270">
    <property type="term" value="F:zinc ion binding"/>
    <property type="evidence" value="ECO:0007669"/>
    <property type="project" value="InterPro"/>
</dbReference>
<dbReference type="PANTHER" id="PTHR11022">
    <property type="entry name" value="PEPTIDOGLYCAN RECOGNITION PROTEIN"/>
    <property type="match status" value="1"/>
</dbReference>
<dbReference type="InterPro" id="IPR006619">
    <property type="entry name" value="PGRP_domain_met/bac"/>
</dbReference>
<dbReference type="AlphaFoldDB" id="A0A1H9FR99"/>
<feature type="domain" description="N-acetylmuramoyl-L-alanine amidase" evidence="2">
    <location>
        <begin position="61"/>
        <end position="223"/>
    </location>
</feature>
<protein>
    <submittedName>
        <fullName evidence="4">N-acetylmuramoyl-L-alanine amidase</fullName>
    </submittedName>
</protein>
<dbReference type="PANTHER" id="PTHR11022:SF41">
    <property type="entry name" value="PEPTIDOGLYCAN-RECOGNITION PROTEIN LC-RELATED"/>
    <property type="match status" value="1"/>
</dbReference>
<keyword evidence="5" id="KW-1185">Reference proteome</keyword>
<evidence type="ECO:0000313" key="5">
    <source>
        <dbReference type="Proteomes" id="UP000199055"/>
    </source>
</evidence>
<reference evidence="4 5" key="1">
    <citation type="submission" date="2016-10" db="EMBL/GenBank/DDBJ databases">
        <authorList>
            <person name="de Groot N.N."/>
        </authorList>
    </citation>
    <scope>NUCLEOTIDE SEQUENCE [LARGE SCALE GENOMIC DNA]</scope>
    <source>
        <strain evidence="4 5">CGMCC 4.3519</strain>
    </source>
</reference>
<dbReference type="SMART" id="SM00701">
    <property type="entry name" value="PGRP"/>
    <property type="match status" value="1"/>
</dbReference>
<feature type="domain" description="Peptidoglycan recognition protein family" evidence="3">
    <location>
        <begin position="47"/>
        <end position="195"/>
    </location>
</feature>
<dbReference type="Proteomes" id="UP000199055">
    <property type="component" value="Unassembled WGS sequence"/>
</dbReference>
<dbReference type="InterPro" id="IPR015510">
    <property type="entry name" value="PGRP"/>
</dbReference>
<evidence type="ECO:0000256" key="1">
    <source>
        <dbReference type="ARBA" id="ARBA00007553"/>
    </source>
</evidence>
<sequence>MWYPRLVLGAALLPLALLVVRDVPAHLLDPPVPEAAGPAHPYTAPQPAVVSRKAWRADESLVREEASYTGPVSAVFVHHTGHPNGYDCSDVPRMLRALEADHIEGQGWDDIGYNFVVDRCGTIYEGRGGGIGRPVYGAHTKGFNRNSVGVAALGTFGAGEEVPRAVIEAIAEVAAWKLRPGANPQGRVRLVSTNDESRYDKGESATFDVISGHRDSHQTDCPGQALYDRLPEIRAEATRLRDLEP</sequence>
<evidence type="ECO:0000313" key="4">
    <source>
        <dbReference type="EMBL" id="SEQ40033.1"/>
    </source>
</evidence>
<dbReference type="EMBL" id="FOET01000007">
    <property type="protein sequence ID" value="SEQ40033.1"/>
    <property type="molecule type" value="Genomic_DNA"/>
</dbReference>
<dbReference type="SUPFAM" id="SSF55846">
    <property type="entry name" value="N-acetylmuramoyl-L-alanine amidase-like"/>
    <property type="match status" value="1"/>
</dbReference>
<organism evidence="4 5">
    <name type="scientific">Streptomyces radiopugnans</name>
    <dbReference type="NCBI Taxonomy" id="403935"/>
    <lineage>
        <taxon>Bacteria</taxon>
        <taxon>Bacillati</taxon>
        <taxon>Actinomycetota</taxon>
        <taxon>Actinomycetes</taxon>
        <taxon>Kitasatosporales</taxon>
        <taxon>Streptomycetaceae</taxon>
        <taxon>Streptomyces</taxon>
    </lineage>
</organism>
<evidence type="ECO:0000259" key="2">
    <source>
        <dbReference type="SMART" id="SM00644"/>
    </source>
</evidence>
<dbReference type="STRING" id="403935.SAMN05216481_107128"/>
<accession>A0A1H9FR99</accession>
<name>A0A1H9FR99_9ACTN</name>
<dbReference type="CDD" id="cd06583">
    <property type="entry name" value="PGRP"/>
    <property type="match status" value="1"/>
</dbReference>
<dbReference type="InterPro" id="IPR002502">
    <property type="entry name" value="Amidase_domain"/>
</dbReference>